<sequence length="73" mass="8304">MEDATKVAGNDPTVIAMMKALMPDMSKYEIKETKCTESGRDSYDCIVTAVYMNQTESKQMKFVRLRDGWSIVD</sequence>
<protein>
    <recommendedName>
        <fullName evidence="3">DUF4878 domain-containing protein</fullName>
    </recommendedName>
</protein>
<evidence type="ECO:0000313" key="2">
    <source>
        <dbReference type="Proteomes" id="UP000232638"/>
    </source>
</evidence>
<keyword evidence="2" id="KW-1185">Reference proteome</keyword>
<gene>
    <name evidence="1" type="ORF">THSYN_05695</name>
</gene>
<organism evidence="1 2">
    <name type="scientific">Candidatus Thiodictyon syntrophicum</name>
    <dbReference type="NCBI Taxonomy" id="1166950"/>
    <lineage>
        <taxon>Bacteria</taxon>
        <taxon>Pseudomonadati</taxon>
        <taxon>Pseudomonadota</taxon>
        <taxon>Gammaproteobacteria</taxon>
        <taxon>Chromatiales</taxon>
        <taxon>Chromatiaceae</taxon>
        <taxon>Thiodictyon</taxon>
    </lineage>
</organism>
<dbReference type="AlphaFoldDB" id="A0A2K8U524"/>
<proteinExistence type="predicted"/>
<dbReference type="EMBL" id="CP020370">
    <property type="protein sequence ID" value="AUB80489.1"/>
    <property type="molecule type" value="Genomic_DNA"/>
</dbReference>
<dbReference type="KEGG" id="tsy:THSYN_05695"/>
<reference evidence="1 2" key="1">
    <citation type="submission" date="2017-03" db="EMBL/GenBank/DDBJ databases">
        <title>Complete genome sequence of Candidatus 'Thiodictyon syntrophicum' sp. nov. strain Cad16T, a photolithoautotroph purple sulfur bacterium isolated from an alpine meromictic lake.</title>
        <authorList>
            <person name="Luedin S.M."/>
            <person name="Pothier J.F."/>
            <person name="Danza F."/>
            <person name="Storelli N."/>
            <person name="Wittwer M."/>
            <person name="Tonolla M."/>
        </authorList>
    </citation>
    <scope>NUCLEOTIDE SEQUENCE [LARGE SCALE GENOMIC DNA]</scope>
    <source>
        <strain evidence="1 2">Cad16T</strain>
    </source>
</reference>
<evidence type="ECO:0008006" key="3">
    <source>
        <dbReference type="Google" id="ProtNLM"/>
    </source>
</evidence>
<name>A0A2K8U524_9GAMM</name>
<evidence type="ECO:0000313" key="1">
    <source>
        <dbReference type="EMBL" id="AUB80489.1"/>
    </source>
</evidence>
<dbReference type="Proteomes" id="UP000232638">
    <property type="component" value="Chromosome"/>
</dbReference>
<accession>A0A2K8U524</accession>